<proteinExistence type="predicted"/>
<name>A0A2X0QSH5_9PROT</name>
<evidence type="ECO:0000313" key="1">
    <source>
        <dbReference type="EMBL" id="SPS04578.1"/>
    </source>
</evidence>
<protein>
    <submittedName>
        <fullName evidence="1">Uncharacterized protein</fullName>
    </submittedName>
</protein>
<accession>A0A2X0QSH5</accession>
<organism evidence="1">
    <name type="scientific">Candidatus Nitrotoga fabula</name>
    <dbReference type="NCBI Taxonomy" id="2182327"/>
    <lineage>
        <taxon>Bacteria</taxon>
        <taxon>Pseudomonadati</taxon>
        <taxon>Pseudomonadota</taxon>
        <taxon>Betaproteobacteria</taxon>
        <taxon>Nitrosomonadales</taxon>
        <taxon>Gallionellaceae</taxon>
        <taxon>Candidatus Nitrotoga</taxon>
    </lineage>
</organism>
<reference evidence="1" key="1">
    <citation type="submission" date="2018-05" db="EMBL/GenBank/DDBJ databases">
        <authorList>
            <person name="Lanie J.A."/>
            <person name="Ng W.-L."/>
            <person name="Kazmierczak K.M."/>
            <person name="Andrzejewski T.M."/>
            <person name="Davidsen T.M."/>
            <person name="Wayne K.J."/>
            <person name="Tettelin H."/>
            <person name="Glass J.I."/>
            <person name="Rusch D."/>
            <person name="Podicherti R."/>
            <person name="Tsui H.-C.T."/>
            <person name="Winkler M.E."/>
        </authorList>
    </citation>
    <scope>NUCLEOTIDE SEQUENCE</scope>
    <source>
        <strain evidence="1">KNB</strain>
    </source>
</reference>
<dbReference type="Pfam" id="PF13289">
    <property type="entry name" value="SIR2_2"/>
    <property type="match status" value="1"/>
</dbReference>
<sequence length="428" mass="47548">MSFHTHDPREYIRGVHQILISDKKRIGFLFGAGSSFATGISSTCVPAVAEMTTKIVSEVEKCSEIYATAVNEIRGEIGDDLFNIESLLSSIEAKRAVIGSGTLNGLDSSGFAKLASCVKGHVVNLVSIHSTLKSEDRNNLAHSKLSNWISKARRSFPAEIFTTNYDYLFEIALEGSGIPYFDGFSGSYEPFFCPEAVEDVEAYPHLVKLWKMHGSLGWTYRESDKAVIRNNSAAAESILIYPSYLKYNTSKKQPYVGLIDRLCTFLQQDDAVLITCGYSFGDNHINERIATSLRRGANSHVIALYYDQYKDIQNKTVFGLTNATDKVRSMATHGTGGKMSVYGLRHAVIGGKFGEWQLRSEPKSDESIRIDQYFDEDAAIPSEETGEHKGNEKWTGAGRFLLPDFRKLTEFLYGLSTTETFLDSAKSV</sequence>
<gene>
    <name evidence="1" type="ORF">NITFAB_0167</name>
</gene>
<dbReference type="EMBL" id="LS423452">
    <property type="protein sequence ID" value="SPS04578.1"/>
    <property type="molecule type" value="Genomic_DNA"/>
</dbReference>
<dbReference type="AlphaFoldDB" id="A0A2X0QSH5"/>